<dbReference type="SMART" id="SM00448">
    <property type="entry name" value="REC"/>
    <property type="match status" value="1"/>
</dbReference>
<dbReference type="PANTHER" id="PTHR45339">
    <property type="entry name" value="HYBRID SIGNAL TRANSDUCTION HISTIDINE KINASE J"/>
    <property type="match status" value="1"/>
</dbReference>
<evidence type="ECO:0000256" key="2">
    <source>
        <dbReference type="ARBA" id="ARBA00023012"/>
    </source>
</evidence>
<name>A0ABS9KXZ1_9BACT</name>
<proteinExistence type="predicted"/>
<dbReference type="InterPro" id="IPR011006">
    <property type="entry name" value="CheY-like_superfamily"/>
</dbReference>
<dbReference type="PROSITE" id="PS50110">
    <property type="entry name" value="RESPONSE_REGULATORY"/>
    <property type="match status" value="1"/>
</dbReference>
<dbReference type="SUPFAM" id="SSF52172">
    <property type="entry name" value="CheY-like"/>
    <property type="match status" value="1"/>
</dbReference>
<dbReference type="InterPro" id="IPR001789">
    <property type="entry name" value="Sig_transdc_resp-reg_receiver"/>
</dbReference>
<feature type="domain" description="Response regulatory" evidence="4">
    <location>
        <begin position="5"/>
        <end position="122"/>
    </location>
</feature>
<evidence type="ECO:0000313" key="5">
    <source>
        <dbReference type="EMBL" id="MCG2617176.1"/>
    </source>
</evidence>
<evidence type="ECO:0000256" key="1">
    <source>
        <dbReference type="ARBA" id="ARBA00022553"/>
    </source>
</evidence>
<reference evidence="5" key="1">
    <citation type="submission" date="2022-01" db="EMBL/GenBank/DDBJ databases">
        <authorList>
            <person name="Jo J.-H."/>
            <person name="Im W.-T."/>
        </authorList>
    </citation>
    <scope>NUCLEOTIDE SEQUENCE</scope>
    <source>
        <strain evidence="5">NA20</strain>
    </source>
</reference>
<organism evidence="5 6">
    <name type="scientific">Terrimonas ginsenosidimutans</name>
    <dbReference type="NCBI Taxonomy" id="2908004"/>
    <lineage>
        <taxon>Bacteria</taxon>
        <taxon>Pseudomonadati</taxon>
        <taxon>Bacteroidota</taxon>
        <taxon>Chitinophagia</taxon>
        <taxon>Chitinophagales</taxon>
        <taxon>Chitinophagaceae</taxon>
        <taxon>Terrimonas</taxon>
    </lineage>
</organism>
<dbReference type="RefSeq" id="WP_237875713.1">
    <property type="nucleotide sequence ID" value="NZ_JAKLTR010000018.1"/>
</dbReference>
<feature type="modified residue" description="4-aspartylphosphate" evidence="3">
    <location>
        <position position="55"/>
    </location>
</feature>
<keyword evidence="2" id="KW-0902">Two-component regulatory system</keyword>
<keyword evidence="1 3" id="KW-0597">Phosphoprotein</keyword>
<dbReference type="Proteomes" id="UP001165367">
    <property type="component" value="Unassembled WGS sequence"/>
</dbReference>
<evidence type="ECO:0000259" key="4">
    <source>
        <dbReference type="PROSITE" id="PS50110"/>
    </source>
</evidence>
<protein>
    <submittedName>
        <fullName evidence="5">Response regulator</fullName>
    </submittedName>
</protein>
<comment type="caution">
    <text evidence="5">The sequence shown here is derived from an EMBL/GenBank/DDBJ whole genome shotgun (WGS) entry which is preliminary data.</text>
</comment>
<evidence type="ECO:0000313" key="6">
    <source>
        <dbReference type="Proteomes" id="UP001165367"/>
    </source>
</evidence>
<keyword evidence="6" id="KW-1185">Reference proteome</keyword>
<dbReference type="Gene3D" id="3.40.50.2300">
    <property type="match status" value="1"/>
</dbReference>
<dbReference type="Pfam" id="PF00072">
    <property type="entry name" value="Response_reg"/>
    <property type="match status" value="1"/>
</dbReference>
<sequence>MAGKKILVVDDDPKNIFALVATLRAKGFTTASANSAEEGIAILLRDTDIGLVLLDMMMPEMDGYQAISVIRAHDSLRSLPLVAVTAQAMKGDQEKCLEAGADAYISKPIDVELLLKTLTRYLN</sequence>
<evidence type="ECO:0000256" key="3">
    <source>
        <dbReference type="PROSITE-ProRule" id="PRU00169"/>
    </source>
</evidence>
<gene>
    <name evidence="5" type="ORF">LZZ85_22965</name>
</gene>
<dbReference type="PANTHER" id="PTHR45339:SF1">
    <property type="entry name" value="HYBRID SIGNAL TRANSDUCTION HISTIDINE KINASE J"/>
    <property type="match status" value="1"/>
</dbReference>
<accession>A0ABS9KXZ1</accession>
<dbReference type="EMBL" id="JAKLTR010000018">
    <property type="protein sequence ID" value="MCG2617176.1"/>
    <property type="molecule type" value="Genomic_DNA"/>
</dbReference>